<evidence type="ECO:0000259" key="3">
    <source>
        <dbReference type="Pfam" id="PF25053"/>
    </source>
</evidence>
<organism evidence="4 5">
    <name type="scientific">Phialocephala subalpina</name>
    <dbReference type="NCBI Taxonomy" id="576137"/>
    <lineage>
        <taxon>Eukaryota</taxon>
        <taxon>Fungi</taxon>
        <taxon>Dikarya</taxon>
        <taxon>Ascomycota</taxon>
        <taxon>Pezizomycotina</taxon>
        <taxon>Leotiomycetes</taxon>
        <taxon>Helotiales</taxon>
        <taxon>Mollisiaceae</taxon>
        <taxon>Phialocephala</taxon>
        <taxon>Phialocephala fortinii species complex</taxon>
    </lineage>
</organism>
<evidence type="ECO:0008006" key="6">
    <source>
        <dbReference type="Google" id="ProtNLM"/>
    </source>
</evidence>
<dbReference type="Pfam" id="PF24883">
    <property type="entry name" value="NPHP3_N"/>
    <property type="match status" value="1"/>
</dbReference>
<evidence type="ECO:0000256" key="1">
    <source>
        <dbReference type="ARBA" id="ARBA00022737"/>
    </source>
</evidence>
<dbReference type="AlphaFoldDB" id="A0A1L7XU77"/>
<feature type="domain" description="Nephrocystin 3-like N-terminal" evidence="2">
    <location>
        <begin position="303"/>
        <end position="408"/>
    </location>
</feature>
<dbReference type="InterPro" id="IPR027417">
    <property type="entry name" value="P-loop_NTPase"/>
</dbReference>
<evidence type="ECO:0000313" key="4">
    <source>
        <dbReference type="EMBL" id="CZR68584.1"/>
    </source>
</evidence>
<evidence type="ECO:0000313" key="5">
    <source>
        <dbReference type="Proteomes" id="UP000184330"/>
    </source>
</evidence>
<dbReference type="OrthoDB" id="443402at2759"/>
<dbReference type="SUPFAM" id="SSF52540">
    <property type="entry name" value="P-loop containing nucleoside triphosphate hydrolases"/>
    <property type="match status" value="1"/>
</dbReference>
<keyword evidence="1" id="KW-0677">Repeat</keyword>
<gene>
    <name evidence="4" type="ORF">PAC_18483</name>
</gene>
<evidence type="ECO:0000259" key="2">
    <source>
        <dbReference type="Pfam" id="PF24883"/>
    </source>
</evidence>
<dbReference type="InterPro" id="IPR056884">
    <property type="entry name" value="NPHP3-like_N"/>
</dbReference>
<keyword evidence="5" id="KW-1185">Reference proteome</keyword>
<dbReference type="Proteomes" id="UP000184330">
    <property type="component" value="Unassembled WGS sequence"/>
</dbReference>
<reference evidence="4 5" key="1">
    <citation type="submission" date="2016-03" db="EMBL/GenBank/DDBJ databases">
        <authorList>
            <person name="Ploux O."/>
        </authorList>
    </citation>
    <scope>NUCLEOTIDE SEQUENCE [LARGE SCALE GENOMIC DNA]</scope>
    <source>
        <strain evidence="4 5">UAMH 11012</strain>
    </source>
</reference>
<protein>
    <recommendedName>
        <fullName evidence="6">NACHT domain-containing protein</fullName>
    </recommendedName>
</protein>
<feature type="domain" description="DUF7791" evidence="3">
    <location>
        <begin position="534"/>
        <end position="618"/>
    </location>
</feature>
<name>A0A1L7XU77_9HELO</name>
<dbReference type="Pfam" id="PF25053">
    <property type="entry name" value="DUF7791"/>
    <property type="match status" value="1"/>
</dbReference>
<dbReference type="EMBL" id="FJOG01000057">
    <property type="protein sequence ID" value="CZR68584.1"/>
    <property type="molecule type" value="Genomic_DNA"/>
</dbReference>
<dbReference type="PANTHER" id="PTHR10039">
    <property type="entry name" value="AMELOGENIN"/>
    <property type="match status" value="1"/>
</dbReference>
<dbReference type="InterPro" id="IPR056693">
    <property type="entry name" value="DUF7791"/>
</dbReference>
<accession>A0A1L7XU77</accession>
<proteinExistence type="predicted"/>
<sequence length="620" mass="70266">MDPITAVSLAGTVVQFVDFTTKLISTVRQLYSKGQPDSDAVAAKSATQIQQLAASAVTDLHDYQLTLQEGLTSDTASQSLARDEEILKALCILFSISYECTYEAGALIRLLDKLKVPANAGGDTVYRGWKSLKQALMSVCSRGEIERLEQKLSDYRTQVNSQVLISLGKRIDLVSVQQLDRFRTLGSENQQIITALHNVQNSLVGDLQLQITELSQLLNRTEIVINDQEDRTLELVKHVFQRERLTRNSVSEELLARLRFPSITERFEEVAEAHQRTFQWIYQRPGHRTVGEGRHAKQASRWSDFPQWLQHETGIYWMNGKAASGKSTLMKYIFMHSDTQKHLRKWVATSEQSIPLYVAGFFFWASGTKEQKSQSGLLRSLLHDILQQNRRLIPVVFPKQWSTIYSKKLSPEPSTRLQCCISSRPHVPFEDAFAGQPGLRLQDLTFSDIKLYIEDELENDERMRRLSNAGPHEAPELVEEIVTAADGVFLWVKLVIASLLKGLNNHDQISDLQLRLRAIPRKLEDLYMLMVLRVDEIYQVEASRIFQLVATAANGRNDDFVSASPLSLFAISLAEEKDPDFAMRPNLDFLAESEVNLRCSRMASRITSRCGGLLEIQHAD</sequence>
<dbReference type="PANTHER" id="PTHR10039:SF5">
    <property type="entry name" value="NACHT DOMAIN-CONTAINING PROTEIN"/>
    <property type="match status" value="1"/>
</dbReference>